<dbReference type="SMART" id="SM00345">
    <property type="entry name" value="HTH_GNTR"/>
    <property type="match status" value="1"/>
</dbReference>
<evidence type="ECO:0000256" key="3">
    <source>
        <dbReference type="ARBA" id="ARBA00023163"/>
    </source>
</evidence>
<gene>
    <name evidence="6" type="ORF">I2456_18145</name>
</gene>
<name>A0AAX1J5F9_9MYCO</name>
<dbReference type="Gene3D" id="1.10.10.10">
    <property type="entry name" value="Winged helix-like DNA-binding domain superfamily/Winged helix DNA-binding domain"/>
    <property type="match status" value="1"/>
</dbReference>
<dbReference type="Pfam" id="PF07702">
    <property type="entry name" value="UTRA"/>
    <property type="match status" value="1"/>
</dbReference>
<dbReference type="PANTHER" id="PTHR44846">
    <property type="entry name" value="MANNOSYL-D-GLYCERATE TRANSPORT/METABOLISM SYSTEM REPRESSOR MNGR-RELATED"/>
    <property type="match status" value="1"/>
</dbReference>
<dbReference type="Proteomes" id="UP000663583">
    <property type="component" value="Chromosome"/>
</dbReference>
<dbReference type="AlphaFoldDB" id="A0AAX1J5F9"/>
<dbReference type="InterPro" id="IPR011663">
    <property type="entry name" value="UTRA"/>
</dbReference>
<evidence type="ECO:0000256" key="1">
    <source>
        <dbReference type="ARBA" id="ARBA00023015"/>
    </source>
</evidence>
<dbReference type="GO" id="GO:0003700">
    <property type="term" value="F:DNA-binding transcription factor activity"/>
    <property type="evidence" value="ECO:0007669"/>
    <property type="project" value="InterPro"/>
</dbReference>
<evidence type="ECO:0000256" key="2">
    <source>
        <dbReference type="ARBA" id="ARBA00023125"/>
    </source>
</evidence>
<dbReference type="CDD" id="cd07377">
    <property type="entry name" value="WHTH_GntR"/>
    <property type="match status" value="1"/>
</dbReference>
<dbReference type="GO" id="GO:0045892">
    <property type="term" value="P:negative regulation of DNA-templated transcription"/>
    <property type="evidence" value="ECO:0007669"/>
    <property type="project" value="TreeGrafter"/>
</dbReference>
<dbReference type="PANTHER" id="PTHR44846:SF17">
    <property type="entry name" value="GNTR-FAMILY TRANSCRIPTIONAL REGULATOR"/>
    <property type="match status" value="1"/>
</dbReference>
<feature type="region of interest" description="Disordered" evidence="4">
    <location>
        <begin position="1"/>
        <end position="30"/>
    </location>
</feature>
<dbReference type="GO" id="GO:0003677">
    <property type="term" value="F:DNA binding"/>
    <property type="evidence" value="ECO:0007669"/>
    <property type="project" value="UniProtKB-KW"/>
</dbReference>
<evidence type="ECO:0000313" key="6">
    <source>
        <dbReference type="EMBL" id="QPI36407.1"/>
    </source>
</evidence>
<dbReference type="InterPro" id="IPR000524">
    <property type="entry name" value="Tscrpt_reg_HTH_GntR"/>
</dbReference>
<accession>A0AAX1J5F9</accession>
<dbReference type="InterPro" id="IPR036388">
    <property type="entry name" value="WH-like_DNA-bd_sf"/>
</dbReference>
<organism evidence="6 7">
    <name type="scientific">Mycobacterium kubicae</name>
    <dbReference type="NCBI Taxonomy" id="120959"/>
    <lineage>
        <taxon>Bacteria</taxon>
        <taxon>Bacillati</taxon>
        <taxon>Actinomycetota</taxon>
        <taxon>Actinomycetes</taxon>
        <taxon>Mycobacteriales</taxon>
        <taxon>Mycobacteriaceae</taxon>
        <taxon>Mycobacterium</taxon>
        <taxon>Mycobacterium simiae complex</taxon>
    </lineage>
</organism>
<evidence type="ECO:0000313" key="7">
    <source>
        <dbReference type="Proteomes" id="UP000663583"/>
    </source>
</evidence>
<dbReference type="SUPFAM" id="SSF46785">
    <property type="entry name" value="Winged helix' DNA-binding domain"/>
    <property type="match status" value="1"/>
</dbReference>
<dbReference type="InterPro" id="IPR036390">
    <property type="entry name" value="WH_DNA-bd_sf"/>
</dbReference>
<feature type="domain" description="HTH gntR-type" evidence="5">
    <location>
        <begin position="84"/>
        <end position="152"/>
    </location>
</feature>
<dbReference type="PROSITE" id="PS50949">
    <property type="entry name" value="HTH_GNTR"/>
    <property type="match status" value="1"/>
</dbReference>
<keyword evidence="3" id="KW-0804">Transcription</keyword>
<dbReference type="InterPro" id="IPR028978">
    <property type="entry name" value="Chorismate_lyase_/UTRA_dom_sf"/>
</dbReference>
<evidence type="ECO:0000259" key="5">
    <source>
        <dbReference type="PROSITE" id="PS50949"/>
    </source>
</evidence>
<sequence>MSSLQTRAPATGADSRSNSSSKSSRSSRHNGVIIGVITPPRLTSTCYIHITTISTERNWSNVGALSTVQEASGKTPAVSPEAGVPLHRQLFLVLHDEIDRGVLGPGDALPTEAALGEQFGVSRITVRRALADLADLGYIERRQGVGSFVREHGPSDPSPAGRSYLDTLRQTQFETEVEVLELGVRQPPRLVAETLDTTGELLHIVRVRRQRRTGEPLIVTEAWLPVHLSDTLTASALQRTALYELLSEAGVVVDRMRHEITAEIAGPRNAGLLDTAIGAALLRVNRLVWVAGMPHHFLSILLSPSRSRVLLSQSGSEAGSVDGLAFAHDVRGDRR</sequence>
<dbReference type="Gene3D" id="3.40.1410.10">
    <property type="entry name" value="Chorismate lyase-like"/>
    <property type="match status" value="1"/>
</dbReference>
<keyword evidence="1" id="KW-0805">Transcription regulation</keyword>
<dbReference type="SMART" id="SM00866">
    <property type="entry name" value="UTRA"/>
    <property type="match status" value="1"/>
</dbReference>
<dbReference type="EMBL" id="CP065047">
    <property type="protein sequence ID" value="QPI36407.1"/>
    <property type="molecule type" value="Genomic_DNA"/>
</dbReference>
<proteinExistence type="predicted"/>
<reference evidence="6" key="1">
    <citation type="submission" date="2020-11" db="EMBL/GenBank/DDBJ databases">
        <title>Intraspecies plasmid and genomic variation of Mycobacterium kubicae revealed by the complete genome sequences of two clinical isolates.</title>
        <authorList>
            <person name="Hendrix J.R."/>
            <person name="Epperson L.E."/>
            <person name="Honda J.R."/>
            <person name="Strong M."/>
        </authorList>
    </citation>
    <scope>NUCLEOTIDE SEQUENCE</scope>
    <source>
        <strain evidence="6">JCM 13573</strain>
    </source>
</reference>
<dbReference type="InterPro" id="IPR050679">
    <property type="entry name" value="Bact_HTH_transcr_reg"/>
</dbReference>
<dbReference type="PRINTS" id="PR00035">
    <property type="entry name" value="HTHGNTR"/>
</dbReference>
<keyword evidence="2" id="KW-0238">DNA-binding</keyword>
<feature type="compositionally biased region" description="Low complexity" evidence="4">
    <location>
        <begin position="15"/>
        <end position="24"/>
    </location>
</feature>
<dbReference type="KEGG" id="mku:I2456_18145"/>
<dbReference type="SUPFAM" id="SSF64288">
    <property type="entry name" value="Chorismate lyase-like"/>
    <property type="match status" value="1"/>
</dbReference>
<evidence type="ECO:0000256" key="4">
    <source>
        <dbReference type="SAM" id="MobiDB-lite"/>
    </source>
</evidence>
<dbReference type="Pfam" id="PF00392">
    <property type="entry name" value="GntR"/>
    <property type="match status" value="1"/>
</dbReference>
<protein>
    <submittedName>
        <fullName evidence="6">GntR family transcriptional regulator</fullName>
    </submittedName>
</protein>